<dbReference type="AlphaFoldDB" id="A0AAQ3RJP0"/>
<reference evidence="1 2" key="1">
    <citation type="journal article" date="2023" name="Life. Sci Alliance">
        <title>Evolutionary insights into 3D genome organization and epigenetic landscape of Vigna mungo.</title>
        <authorList>
            <person name="Junaid A."/>
            <person name="Singh B."/>
            <person name="Bhatia S."/>
        </authorList>
    </citation>
    <scope>NUCLEOTIDE SEQUENCE [LARGE SCALE GENOMIC DNA]</scope>
    <source>
        <strain evidence="1">Urdbean</strain>
    </source>
</reference>
<gene>
    <name evidence="1" type="ORF">V8G54_034141</name>
</gene>
<protein>
    <submittedName>
        <fullName evidence="1">Uncharacterized protein</fullName>
    </submittedName>
</protein>
<sequence>MSGTASLSTDFTRDGVFRNVQELLDSCHFESGLWKAKLRFQGVEAMENVLIAGVGVFGALSWRSGKGDGIRMRMRTVPRLHSKGGMIAKHHIVSVIAAAERFLAVTREAQLGLQPRTPRDCEPGSIVVVVIGGGGGGCGC</sequence>
<accession>A0AAQ3RJP0</accession>
<dbReference type="Proteomes" id="UP001374535">
    <property type="component" value="Chromosome 10"/>
</dbReference>
<keyword evidence="2" id="KW-1185">Reference proteome</keyword>
<organism evidence="1 2">
    <name type="scientific">Vigna mungo</name>
    <name type="common">Black gram</name>
    <name type="synonym">Phaseolus mungo</name>
    <dbReference type="NCBI Taxonomy" id="3915"/>
    <lineage>
        <taxon>Eukaryota</taxon>
        <taxon>Viridiplantae</taxon>
        <taxon>Streptophyta</taxon>
        <taxon>Embryophyta</taxon>
        <taxon>Tracheophyta</taxon>
        <taxon>Spermatophyta</taxon>
        <taxon>Magnoliopsida</taxon>
        <taxon>eudicotyledons</taxon>
        <taxon>Gunneridae</taxon>
        <taxon>Pentapetalae</taxon>
        <taxon>rosids</taxon>
        <taxon>fabids</taxon>
        <taxon>Fabales</taxon>
        <taxon>Fabaceae</taxon>
        <taxon>Papilionoideae</taxon>
        <taxon>50 kb inversion clade</taxon>
        <taxon>NPAAA clade</taxon>
        <taxon>indigoferoid/millettioid clade</taxon>
        <taxon>Phaseoleae</taxon>
        <taxon>Vigna</taxon>
    </lineage>
</organism>
<evidence type="ECO:0000313" key="2">
    <source>
        <dbReference type="Proteomes" id="UP001374535"/>
    </source>
</evidence>
<name>A0AAQ3RJP0_VIGMU</name>
<proteinExistence type="predicted"/>
<evidence type="ECO:0000313" key="1">
    <source>
        <dbReference type="EMBL" id="WVY95053.1"/>
    </source>
</evidence>
<dbReference type="EMBL" id="CP144691">
    <property type="protein sequence ID" value="WVY95053.1"/>
    <property type="molecule type" value="Genomic_DNA"/>
</dbReference>